<organism evidence="4 5">
    <name type="scientific">Intrasporangium calvum</name>
    <dbReference type="NCBI Taxonomy" id="53358"/>
    <lineage>
        <taxon>Bacteria</taxon>
        <taxon>Bacillati</taxon>
        <taxon>Actinomycetota</taxon>
        <taxon>Actinomycetes</taxon>
        <taxon>Micrococcales</taxon>
        <taxon>Intrasporangiaceae</taxon>
        <taxon>Intrasporangium</taxon>
    </lineage>
</organism>
<dbReference type="PANTHER" id="PTHR30055">
    <property type="entry name" value="HTH-TYPE TRANSCRIPTIONAL REGULATOR RUTR"/>
    <property type="match status" value="1"/>
</dbReference>
<dbReference type="InterPro" id="IPR041678">
    <property type="entry name" value="TetR_C_16"/>
</dbReference>
<dbReference type="RefSeq" id="WP_272462186.1">
    <property type="nucleotide sequence ID" value="NZ_JAPFQL010000038.1"/>
</dbReference>
<dbReference type="InterPro" id="IPR001647">
    <property type="entry name" value="HTH_TetR"/>
</dbReference>
<dbReference type="Gene3D" id="1.10.10.60">
    <property type="entry name" value="Homeodomain-like"/>
    <property type="match status" value="1"/>
</dbReference>
<dbReference type="InterPro" id="IPR050109">
    <property type="entry name" value="HTH-type_TetR-like_transc_reg"/>
</dbReference>
<dbReference type="Pfam" id="PF17920">
    <property type="entry name" value="TetR_C_16"/>
    <property type="match status" value="1"/>
</dbReference>
<protein>
    <submittedName>
        <fullName evidence="4">TetR family transcriptional regulator</fullName>
    </submittedName>
</protein>
<feature type="DNA-binding region" description="H-T-H motif" evidence="2">
    <location>
        <begin position="35"/>
        <end position="54"/>
    </location>
</feature>
<evidence type="ECO:0000256" key="1">
    <source>
        <dbReference type="ARBA" id="ARBA00023125"/>
    </source>
</evidence>
<evidence type="ECO:0000313" key="4">
    <source>
        <dbReference type="EMBL" id="MDC5697609.1"/>
    </source>
</evidence>
<dbReference type="InterPro" id="IPR009057">
    <property type="entry name" value="Homeodomain-like_sf"/>
</dbReference>
<reference evidence="4 5" key="1">
    <citation type="submission" date="2022-11" db="EMBL/GenBank/DDBJ databases">
        <title>Anaerobic phenanthrene biodegradation by a DNRA strain PheN6.</title>
        <authorList>
            <person name="Zhang Z."/>
        </authorList>
    </citation>
    <scope>NUCLEOTIDE SEQUENCE [LARGE SCALE GENOMIC DNA]</scope>
    <source>
        <strain evidence="4 5">PheN6</strain>
    </source>
</reference>
<dbReference type="InterPro" id="IPR036271">
    <property type="entry name" value="Tet_transcr_reg_TetR-rel_C_sf"/>
</dbReference>
<dbReference type="SUPFAM" id="SSF46689">
    <property type="entry name" value="Homeodomain-like"/>
    <property type="match status" value="1"/>
</dbReference>
<evidence type="ECO:0000256" key="2">
    <source>
        <dbReference type="PROSITE-ProRule" id="PRU00335"/>
    </source>
</evidence>
<dbReference type="SUPFAM" id="SSF48498">
    <property type="entry name" value="Tetracyclin repressor-like, C-terminal domain"/>
    <property type="match status" value="1"/>
</dbReference>
<comment type="caution">
    <text evidence="4">The sequence shown here is derived from an EMBL/GenBank/DDBJ whole genome shotgun (WGS) entry which is preliminary data.</text>
</comment>
<feature type="domain" description="HTH tetR-type" evidence="3">
    <location>
        <begin position="12"/>
        <end position="72"/>
    </location>
</feature>
<dbReference type="Pfam" id="PF00440">
    <property type="entry name" value="TetR_N"/>
    <property type="match status" value="1"/>
</dbReference>
<evidence type="ECO:0000259" key="3">
    <source>
        <dbReference type="PROSITE" id="PS50977"/>
    </source>
</evidence>
<accession>A0ABT5GHB0</accession>
<dbReference type="PROSITE" id="PS50977">
    <property type="entry name" value="HTH_TETR_2"/>
    <property type="match status" value="1"/>
</dbReference>
<evidence type="ECO:0000313" key="5">
    <source>
        <dbReference type="Proteomes" id="UP001150259"/>
    </source>
</evidence>
<proteinExistence type="predicted"/>
<dbReference type="PRINTS" id="PR00455">
    <property type="entry name" value="HTHTETR"/>
</dbReference>
<dbReference type="EMBL" id="JAPFQL010000038">
    <property type="protein sequence ID" value="MDC5697609.1"/>
    <property type="molecule type" value="Genomic_DNA"/>
</dbReference>
<dbReference type="Proteomes" id="UP001150259">
    <property type="component" value="Unassembled WGS sequence"/>
</dbReference>
<name>A0ABT5GHB0_9MICO</name>
<gene>
    <name evidence="4" type="ORF">OO014_10095</name>
</gene>
<keyword evidence="5" id="KW-1185">Reference proteome</keyword>
<dbReference type="PANTHER" id="PTHR30055:SF235">
    <property type="entry name" value="TRANSCRIPTIONAL REGULATORY PROTEIN"/>
    <property type="match status" value="1"/>
</dbReference>
<dbReference type="Gene3D" id="1.10.357.10">
    <property type="entry name" value="Tetracycline Repressor, domain 2"/>
    <property type="match status" value="1"/>
</dbReference>
<keyword evidence="1 2" id="KW-0238">DNA-binding</keyword>
<sequence>MSRRPGPRSDRADARGDILTAARELFAHKGFKGTTMRAVAESAGVDVALVPYYFGNKDGLFAAALELPVDPHQKIEEVFAEGIDGIGERIVRVVAGVLDDPTTGPALLGLMRSALTEGTGHDVVRDFIDNVIIGSYARQLGRPDARARASLAATQIVGMVLARRVLRIEPVASMSTDELAAHVGPTLQRYLAGDLT</sequence>